<feature type="compositionally biased region" description="Basic and acidic residues" evidence="1">
    <location>
        <begin position="135"/>
        <end position="147"/>
    </location>
</feature>
<proteinExistence type="predicted"/>
<evidence type="ECO:0000313" key="2">
    <source>
        <dbReference type="EMBL" id="KWD96214.1"/>
    </source>
</evidence>
<feature type="compositionally biased region" description="Basic residues" evidence="1">
    <location>
        <begin position="113"/>
        <end position="126"/>
    </location>
</feature>
<reference evidence="2 3" key="1">
    <citation type="submission" date="2015-11" db="EMBL/GenBank/DDBJ databases">
        <title>Expanding the genomic diversity of Burkholderia species for the development of highly accurate diagnostics.</title>
        <authorList>
            <person name="Sahl J."/>
            <person name="Keim P."/>
            <person name="Wagner D."/>
        </authorList>
    </citation>
    <scope>NUCLEOTIDE SEQUENCE [LARGE SCALE GENOMIC DNA]</scope>
    <source>
        <strain evidence="2 3">MSMB2167WGS</strain>
    </source>
</reference>
<evidence type="ECO:0000256" key="1">
    <source>
        <dbReference type="SAM" id="MobiDB-lite"/>
    </source>
</evidence>
<feature type="region of interest" description="Disordered" evidence="1">
    <location>
        <begin position="82"/>
        <end position="147"/>
    </location>
</feature>
<dbReference type="Proteomes" id="UP000062998">
    <property type="component" value="Unassembled WGS sequence"/>
</dbReference>
<feature type="compositionally biased region" description="Basic and acidic residues" evidence="1">
    <location>
        <begin position="87"/>
        <end position="98"/>
    </location>
</feature>
<dbReference type="EMBL" id="LPIX01000094">
    <property type="protein sequence ID" value="KWD96214.1"/>
    <property type="molecule type" value="Genomic_DNA"/>
</dbReference>
<comment type="caution">
    <text evidence="2">The sequence shown here is derived from an EMBL/GenBank/DDBJ whole genome shotgun (WGS) entry which is preliminary data.</text>
</comment>
<evidence type="ECO:0000313" key="3">
    <source>
        <dbReference type="Proteomes" id="UP000062998"/>
    </source>
</evidence>
<sequence length="181" mass="19816">MTILISVVGTVILLAVASPRLMRAWCKELPGGTRASARGSHTLRHPHDTVRDAAREAARFAALDARAADACATELERLASAGSTRAASERAASERAADDFPSTLARKQLVRERARKAREHATRARAHAGAARSVLQRDARHDDDSQREDELRRHACLANQAHLNARDLLEFTLASEKRSDL</sequence>
<dbReference type="AlphaFoldDB" id="A0A119M5Q6"/>
<name>A0A119M5Q6_9BURK</name>
<protein>
    <submittedName>
        <fullName evidence="2">Uncharacterized protein</fullName>
    </submittedName>
</protein>
<gene>
    <name evidence="2" type="ORF">WL73_24685</name>
</gene>
<organism evidence="2 3">
    <name type="scientific">Burkholderia ubonensis</name>
    <dbReference type="NCBI Taxonomy" id="101571"/>
    <lineage>
        <taxon>Bacteria</taxon>
        <taxon>Pseudomonadati</taxon>
        <taxon>Pseudomonadota</taxon>
        <taxon>Betaproteobacteria</taxon>
        <taxon>Burkholderiales</taxon>
        <taxon>Burkholderiaceae</taxon>
        <taxon>Burkholderia</taxon>
        <taxon>Burkholderia cepacia complex</taxon>
    </lineage>
</organism>
<accession>A0A119M5Q6</accession>
<dbReference type="RefSeq" id="WP_060326855.1">
    <property type="nucleotide sequence ID" value="NZ_LPIU01000063.1"/>
</dbReference>